<sequence length="15" mass="1809">MVHRMGQWTFTISSK</sequence>
<gene>
    <name evidence="1" type="ORF">ZEAMMB73_Zm00001d021701</name>
</gene>
<evidence type="ECO:0000313" key="1">
    <source>
        <dbReference type="EMBL" id="ONM58051.1"/>
    </source>
</evidence>
<accession>A0A1D6IE52</accession>
<proteinExistence type="predicted"/>
<reference evidence="1" key="1">
    <citation type="submission" date="2015-12" db="EMBL/GenBank/DDBJ databases">
        <title>Update maize B73 reference genome by single molecule sequencing technologies.</title>
        <authorList>
            <consortium name="Maize Genome Sequencing Project"/>
            <person name="Ware D."/>
        </authorList>
    </citation>
    <scope>NUCLEOTIDE SEQUENCE [LARGE SCALE GENOMIC DNA]</scope>
    <source>
        <tissue evidence="1">Seedling</tissue>
    </source>
</reference>
<dbReference type="EMBL" id="CM007650">
    <property type="protein sequence ID" value="ONM58051.1"/>
    <property type="molecule type" value="Genomic_DNA"/>
</dbReference>
<organism evidence="1">
    <name type="scientific">Zea mays</name>
    <name type="common">Maize</name>
    <dbReference type="NCBI Taxonomy" id="4577"/>
    <lineage>
        <taxon>Eukaryota</taxon>
        <taxon>Viridiplantae</taxon>
        <taxon>Streptophyta</taxon>
        <taxon>Embryophyta</taxon>
        <taxon>Tracheophyta</taxon>
        <taxon>Spermatophyta</taxon>
        <taxon>Magnoliopsida</taxon>
        <taxon>Liliopsida</taxon>
        <taxon>Poales</taxon>
        <taxon>Poaceae</taxon>
        <taxon>PACMAD clade</taxon>
        <taxon>Panicoideae</taxon>
        <taxon>Andropogonodae</taxon>
        <taxon>Andropogoneae</taxon>
        <taxon>Tripsacinae</taxon>
        <taxon>Zea</taxon>
    </lineage>
</organism>
<protein>
    <submittedName>
        <fullName evidence="1">Transcription factor ILR3</fullName>
    </submittedName>
</protein>
<name>A0A1D6IE52_MAIZE</name>